<keyword evidence="8 15" id="KW-0675">Receptor</keyword>
<sequence>MKRNIQLVVLSALSAGAWAENATPHELDPIVVTGAQQKQAGVVQLDTKTALQPLPANDGAGLLKSVPNMSIIRKGGSSGDPLFRGLGGSRLAVQADGQFILGGCGNRMDPPTAYIFPDAYDKVVVTKGPQTVTQGMGLVTGSVRFIRKTPNFVEQKTHLNAAYTLGNFGRQDAMVSASAGNQWAYVRFNGTYNKSDDYKDGDGNRVHSAFERNGQMLQLGITPTTNTDISATYERSRGKAAYADRMMDGSKFDRDAWNIHASQRNITDWLSEVELRYGQSTVDHVMDNFNLRPLKGMARLSNPKRKTNTGQFKATMDFGRLNVQAGLDYMRDKRLMRGGVNYTQRSFMPDQSFKHWGAFTEWNWQRTDNQNWIAGYRRDQVTAIYDPYPVSDNAREQKYTLDSGFVRLEQQIGRVKYYAGLGIAERSPDYWERNASETLKPERNTQIDVGAIWKQDNLEGSISLFGSRIKDFILMTPDASGPKNVNATRLGGEAEIKYRFMPNWNVSSSLAYTYGKNRTDNAPLAQTPPLEWKTGLNWDNGKFSAGAVWRVVAKQSRFHKGYGGIAGRDVGSSAGFGVLSLNAGWRVNKQMTVQAGVDNVFNKAYAEFVSKGGHPSAGTQTTRVNEPGRQVWLRVQAQF</sequence>
<protein>
    <submittedName>
        <fullName evidence="15">Colicin I receptor</fullName>
    </submittedName>
</protein>
<feature type="domain" description="TonB-dependent receptor-like beta-barrel" evidence="13">
    <location>
        <begin position="195"/>
        <end position="600"/>
    </location>
</feature>
<name>A0AAX2J524_KINKI</name>
<evidence type="ECO:0000256" key="11">
    <source>
        <dbReference type="RuleBase" id="RU003357"/>
    </source>
</evidence>
<dbReference type="PANTHER" id="PTHR30069">
    <property type="entry name" value="TONB-DEPENDENT OUTER MEMBRANE RECEPTOR"/>
    <property type="match status" value="1"/>
</dbReference>
<dbReference type="RefSeq" id="WP_003786569.1">
    <property type="nucleotide sequence ID" value="NZ_CP045141.1"/>
</dbReference>
<reference evidence="15 16" key="1">
    <citation type="submission" date="2018-06" db="EMBL/GenBank/DDBJ databases">
        <authorList>
            <consortium name="Pathogen Informatics"/>
            <person name="Doyle S."/>
        </authorList>
    </citation>
    <scope>NUCLEOTIDE SEQUENCE [LARGE SCALE GENOMIC DNA]</scope>
    <source>
        <strain evidence="15 16">NCTC10529</strain>
    </source>
</reference>
<evidence type="ECO:0000256" key="12">
    <source>
        <dbReference type="SAM" id="SignalP"/>
    </source>
</evidence>
<dbReference type="NCBIfam" id="TIGR01778">
    <property type="entry name" value="TonB-copper"/>
    <property type="match status" value="1"/>
</dbReference>
<gene>
    <name evidence="15" type="primary">cirA</name>
    <name evidence="15" type="ORF">NCTC10529_01642</name>
</gene>
<dbReference type="PANTHER" id="PTHR30069:SF49">
    <property type="entry name" value="OUTER MEMBRANE PROTEIN C"/>
    <property type="match status" value="1"/>
</dbReference>
<evidence type="ECO:0000256" key="1">
    <source>
        <dbReference type="ARBA" id="ARBA00004571"/>
    </source>
</evidence>
<dbReference type="EMBL" id="LS483426">
    <property type="protein sequence ID" value="SQH25443.1"/>
    <property type="molecule type" value="Genomic_DNA"/>
</dbReference>
<evidence type="ECO:0000256" key="10">
    <source>
        <dbReference type="PROSITE-ProRule" id="PRU01360"/>
    </source>
</evidence>
<dbReference type="Gene3D" id="2.170.130.10">
    <property type="entry name" value="TonB-dependent receptor, plug domain"/>
    <property type="match status" value="1"/>
</dbReference>
<dbReference type="Gene3D" id="2.40.170.20">
    <property type="entry name" value="TonB-dependent receptor, beta-barrel domain"/>
    <property type="match status" value="1"/>
</dbReference>
<dbReference type="InterPro" id="IPR039426">
    <property type="entry name" value="TonB-dep_rcpt-like"/>
</dbReference>
<dbReference type="GO" id="GO:0044718">
    <property type="term" value="P:siderophore transmembrane transport"/>
    <property type="evidence" value="ECO:0007669"/>
    <property type="project" value="TreeGrafter"/>
</dbReference>
<accession>A0AAX2J524</accession>
<dbReference type="InterPro" id="IPR000531">
    <property type="entry name" value="Beta-barrel_TonB"/>
</dbReference>
<dbReference type="Pfam" id="PF07715">
    <property type="entry name" value="Plug"/>
    <property type="match status" value="1"/>
</dbReference>
<dbReference type="PROSITE" id="PS52016">
    <property type="entry name" value="TONB_DEPENDENT_REC_3"/>
    <property type="match status" value="1"/>
</dbReference>
<keyword evidence="3 10" id="KW-0813">Transport</keyword>
<dbReference type="InterPro" id="IPR036942">
    <property type="entry name" value="Beta-barrel_TonB_sf"/>
</dbReference>
<dbReference type="GeneID" id="93262920"/>
<keyword evidence="9 10" id="KW-0998">Cell outer membrane</keyword>
<dbReference type="InterPro" id="IPR037066">
    <property type="entry name" value="Plug_dom_sf"/>
</dbReference>
<comment type="subcellular location">
    <subcellularLocation>
        <location evidence="1 10">Cell outer membrane</location>
        <topology evidence="1 10">Multi-pass membrane protein</topology>
    </subcellularLocation>
</comment>
<keyword evidence="6 11" id="KW-0798">TonB box</keyword>
<proteinExistence type="inferred from homology"/>
<keyword evidence="4 10" id="KW-1134">Transmembrane beta strand</keyword>
<dbReference type="InterPro" id="IPR010100">
    <property type="entry name" value="TonB-dep_Cu_rcpt"/>
</dbReference>
<evidence type="ECO:0000256" key="4">
    <source>
        <dbReference type="ARBA" id="ARBA00022452"/>
    </source>
</evidence>
<dbReference type="Proteomes" id="UP000248598">
    <property type="component" value="Chromosome 1"/>
</dbReference>
<evidence type="ECO:0000256" key="7">
    <source>
        <dbReference type="ARBA" id="ARBA00023136"/>
    </source>
</evidence>
<dbReference type="AlphaFoldDB" id="A0AAX2J524"/>
<evidence type="ECO:0000259" key="14">
    <source>
        <dbReference type="Pfam" id="PF07715"/>
    </source>
</evidence>
<dbReference type="Pfam" id="PF00593">
    <property type="entry name" value="TonB_dep_Rec_b-barrel"/>
    <property type="match status" value="1"/>
</dbReference>
<keyword evidence="5 10" id="KW-0812">Transmembrane</keyword>
<dbReference type="GO" id="GO:0009279">
    <property type="term" value="C:cell outer membrane"/>
    <property type="evidence" value="ECO:0007669"/>
    <property type="project" value="UniProtKB-SubCell"/>
</dbReference>
<evidence type="ECO:0000256" key="5">
    <source>
        <dbReference type="ARBA" id="ARBA00022692"/>
    </source>
</evidence>
<evidence type="ECO:0000313" key="16">
    <source>
        <dbReference type="Proteomes" id="UP000248598"/>
    </source>
</evidence>
<evidence type="ECO:0000259" key="13">
    <source>
        <dbReference type="Pfam" id="PF00593"/>
    </source>
</evidence>
<evidence type="ECO:0000256" key="6">
    <source>
        <dbReference type="ARBA" id="ARBA00023077"/>
    </source>
</evidence>
<dbReference type="SUPFAM" id="SSF56935">
    <property type="entry name" value="Porins"/>
    <property type="match status" value="1"/>
</dbReference>
<dbReference type="InterPro" id="IPR012910">
    <property type="entry name" value="Plug_dom"/>
</dbReference>
<evidence type="ECO:0000313" key="15">
    <source>
        <dbReference type="EMBL" id="SQH25443.1"/>
    </source>
</evidence>
<evidence type="ECO:0000256" key="2">
    <source>
        <dbReference type="ARBA" id="ARBA00009810"/>
    </source>
</evidence>
<feature type="domain" description="TonB-dependent receptor plug" evidence="14">
    <location>
        <begin position="37"/>
        <end position="141"/>
    </location>
</feature>
<evidence type="ECO:0000256" key="9">
    <source>
        <dbReference type="ARBA" id="ARBA00023237"/>
    </source>
</evidence>
<organism evidence="15 16">
    <name type="scientific">Kingella kingae</name>
    <dbReference type="NCBI Taxonomy" id="504"/>
    <lineage>
        <taxon>Bacteria</taxon>
        <taxon>Pseudomonadati</taxon>
        <taxon>Pseudomonadota</taxon>
        <taxon>Betaproteobacteria</taxon>
        <taxon>Neisseriales</taxon>
        <taxon>Neisseriaceae</taxon>
        <taxon>Kingella</taxon>
    </lineage>
</organism>
<comment type="similarity">
    <text evidence="2 10 11">Belongs to the TonB-dependent receptor family.</text>
</comment>
<keyword evidence="12" id="KW-0732">Signal</keyword>
<evidence type="ECO:0000256" key="8">
    <source>
        <dbReference type="ARBA" id="ARBA00023170"/>
    </source>
</evidence>
<evidence type="ECO:0000256" key="3">
    <source>
        <dbReference type="ARBA" id="ARBA00022448"/>
    </source>
</evidence>
<feature type="chain" id="PRO_5043657050" evidence="12">
    <location>
        <begin position="20"/>
        <end position="639"/>
    </location>
</feature>
<dbReference type="CDD" id="cd01347">
    <property type="entry name" value="ligand_gated_channel"/>
    <property type="match status" value="1"/>
</dbReference>
<dbReference type="GO" id="GO:0015344">
    <property type="term" value="F:siderophore uptake transmembrane transporter activity"/>
    <property type="evidence" value="ECO:0007669"/>
    <property type="project" value="TreeGrafter"/>
</dbReference>
<feature type="signal peptide" evidence="12">
    <location>
        <begin position="1"/>
        <end position="19"/>
    </location>
</feature>
<keyword evidence="7 10" id="KW-0472">Membrane</keyword>